<comment type="caution">
    <text evidence="1">The sequence shown here is derived from an EMBL/GenBank/DDBJ whole genome shotgun (WGS) entry which is preliminary data.</text>
</comment>
<organism evidence="1 2">
    <name type="scientific">Zalaria obscura</name>
    <dbReference type="NCBI Taxonomy" id="2024903"/>
    <lineage>
        <taxon>Eukaryota</taxon>
        <taxon>Fungi</taxon>
        <taxon>Dikarya</taxon>
        <taxon>Ascomycota</taxon>
        <taxon>Pezizomycotina</taxon>
        <taxon>Dothideomycetes</taxon>
        <taxon>Dothideomycetidae</taxon>
        <taxon>Dothideales</taxon>
        <taxon>Zalariaceae</taxon>
        <taxon>Zalaria</taxon>
    </lineage>
</organism>
<name>A0ACC3SKZ1_9PEZI</name>
<protein>
    <submittedName>
        <fullName evidence="1">Uncharacterized protein</fullName>
    </submittedName>
</protein>
<dbReference type="Proteomes" id="UP001320706">
    <property type="component" value="Unassembled WGS sequence"/>
</dbReference>
<reference evidence="1" key="1">
    <citation type="submission" date="2024-02" db="EMBL/GenBank/DDBJ databases">
        <title>Metagenome Assembled Genome of Zalaria obscura JY119.</title>
        <authorList>
            <person name="Vighnesh L."/>
            <person name="Jagadeeshwari U."/>
            <person name="Venkata Ramana C."/>
            <person name="Sasikala C."/>
        </authorList>
    </citation>
    <scope>NUCLEOTIDE SEQUENCE</scope>
    <source>
        <strain evidence="1">JY119</strain>
    </source>
</reference>
<proteinExistence type="predicted"/>
<sequence>MPEPDMESMRNFNCLATAQSVAGSPSKLSPQITLVADIDNRCKTTILDSTAGLVQYACCNGSLEPSSNLKGHALACLPPSTDAPDLMELAATCAGVGGGWSTAKCWQASCSYSKFGSSTLNVTPLVLLPTYTAPVAGCAVVLQGRYITHEALRALGAQERISMVTSFRPKSPHLPDDTELRTVRPISDLSRLYFQFGDYRLAMLEERLRSQLKVLRTMQSAGKKFDTKGFKKFLSEQEHFLKRTNEEIVPDEEVQVGYIDEVDIPDVGCEDTEETMRIAKRAREA</sequence>
<keyword evidence="2" id="KW-1185">Reference proteome</keyword>
<dbReference type="EMBL" id="JAMKPW020000007">
    <property type="protein sequence ID" value="KAK8216679.1"/>
    <property type="molecule type" value="Genomic_DNA"/>
</dbReference>
<gene>
    <name evidence="1" type="ORF">M8818_001642</name>
</gene>
<evidence type="ECO:0000313" key="2">
    <source>
        <dbReference type="Proteomes" id="UP001320706"/>
    </source>
</evidence>
<evidence type="ECO:0000313" key="1">
    <source>
        <dbReference type="EMBL" id="KAK8216679.1"/>
    </source>
</evidence>
<accession>A0ACC3SKZ1</accession>